<keyword evidence="9" id="KW-1185">Reference proteome</keyword>
<dbReference type="PANTHER" id="PTHR22928:SF3">
    <property type="entry name" value="TELOMERE-ASSOCIATED PROTEIN RIF1"/>
    <property type="match status" value="1"/>
</dbReference>
<evidence type="ECO:0000259" key="7">
    <source>
        <dbReference type="Pfam" id="PF12231"/>
    </source>
</evidence>
<keyword evidence="5" id="KW-0539">Nucleus</keyword>
<accession>A0A139AS20</accession>
<evidence type="ECO:0000256" key="1">
    <source>
        <dbReference type="ARBA" id="ARBA00004123"/>
    </source>
</evidence>
<dbReference type="InterPro" id="IPR011989">
    <property type="entry name" value="ARM-like"/>
</dbReference>
<evidence type="ECO:0000256" key="3">
    <source>
        <dbReference type="ARBA" id="ARBA00022454"/>
    </source>
</evidence>
<sequence>MPSCEDDTVRQIDNIVVAKTARDRIDAYASFINAYRDLPSTHPSLQTLWSLQNLATVAQSVEHDVAEEGDSIVLNALRIAGFYLNRMDGQNSVEANLTLENLVDVILARAKKAIAEGNPQVLTACLWAVGIAQLSPRFLASHVKDIMELVLPVLNGRPSELRSDSAKSEAIAVINKLLNVVPSVFVTPVYVRQWLPQVLSLMVHPSRPIAPRAASVVEELVRDDRRAIERKLISDWFEHNGEKLVAKLVEGTYPGSEDTLKVWRVAVAVLGSSLHRTNHFNSLIKVVEKSFNEKAPSAKIAAYTAWYSVIHCFFQNDHILNTKRLNLVLLPVVERLKLPEDSDGVTRTALGCWIGTVLCFGKAGRWRQPYSKF</sequence>
<dbReference type="Gene3D" id="1.25.10.10">
    <property type="entry name" value="Leucine-rich Repeat Variant"/>
    <property type="match status" value="1"/>
</dbReference>
<evidence type="ECO:0000256" key="2">
    <source>
        <dbReference type="ARBA" id="ARBA00004574"/>
    </source>
</evidence>
<dbReference type="GO" id="GO:0000723">
    <property type="term" value="P:telomere maintenance"/>
    <property type="evidence" value="ECO:0007669"/>
    <property type="project" value="TreeGrafter"/>
</dbReference>
<protein>
    <recommendedName>
        <fullName evidence="7">Telomere-associated protein Rif1 N-terminal domain-containing protein</fullName>
    </recommendedName>
</protein>
<dbReference type="STRING" id="1344416.A0A139AS20"/>
<dbReference type="AlphaFoldDB" id="A0A139AS20"/>
<keyword evidence="4" id="KW-0779">Telomere</keyword>
<keyword evidence="3" id="KW-0158">Chromosome</keyword>
<organism evidence="8 9">
    <name type="scientific">Gonapodya prolifera (strain JEL478)</name>
    <name type="common">Monoblepharis prolifera</name>
    <dbReference type="NCBI Taxonomy" id="1344416"/>
    <lineage>
        <taxon>Eukaryota</taxon>
        <taxon>Fungi</taxon>
        <taxon>Fungi incertae sedis</taxon>
        <taxon>Chytridiomycota</taxon>
        <taxon>Chytridiomycota incertae sedis</taxon>
        <taxon>Monoblepharidomycetes</taxon>
        <taxon>Monoblepharidales</taxon>
        <taxon>Gonapodyaceae</taxon>
        <taxon>Gonapodya</taxon>
    </lineage>
</organism>
<dbReference type="GO" id="GO:0140445">
    <property type="term" value="C:chromosome, telomeric repeat region"/>
    <property type="evidence" value="ECO:0007669"/>
    <property type="project" value="TreeGrafter"/>
</dbReference>
<evidence type="ECO:0000313" key="9">
    <source>
        <dbReference type="Proteomes" id="UP000070544"/>
    </source>
</evidence>
<dbReference type="PANTHER" id="PTHR22928">
    <property type="entry name" value="TELOMERE-ASSOCIATED PROTEIN RIF1"/>
    <property type="match status" value="1"/>
</dbReference>
<keyword evidence="6" id="KW-0131">Cell cycle</keyword>
<dbReference type="OrthoDB" id="9976382at2759"/>
<dbReference type="InterPro" id="IPR022031">
    <property type="entry name" value="Rif1_N"/>
</dbReference>
<comment type="subcellular location">
    <subcellularLocation>
        <location evidence="2">Chromosome</location>
        <location evidence="2">Telomere</location>
    </subcellularLocation>
    <subcellularLocation>
        <location evidence="1">Nucleus</location>
    </subcellularLocation>
</comment>
<dbReference type="GO" id="GO:0005634">
    <property type="term" value="C:nucleus"/>
    <property type="evidence" value="ECO:0007669"/>
    <property type="project" value="UniProtKB-SubCell"/>
</dbReference>
<evidence type="ECO:0000313" key="8">
    <source>
        <dbReference type="EMBL" id="KXS19548.1"/>
    </source>
</evidence>
<evidence type="ECO:0000256" key="6">
    <source>
        <dbReference type="ARBA" id="ARBA00023306"/>
    </source>
</evidence>
<dbReference type="Pfam" id="PF12231">
    <property type="entry name" value="Rif1_N"/>
    <property type="match status" value="1"/>
</dbReference>
<feature type="domain" description="Telomere-associated protein Rif1 N-terminal" evidence="7">
    <location>
        <begin position="21"/>
        <end position="351"/>
    </location>
</feature>
<proteinExistence type="predicted"/>
<gene>
    <name evidence="8" type="ORF">M427DRAFT_453016</name>
</gene>
<evidence type="ECO:0000256" key="4">
    <source>
        <dbReference type="ARBA" id="ARBA00022895"/>
    </source>
</evidence>
<reference evidence="8 9" key="1">
    <citation type="journal article" date="2015" name="Genome Biol. Evol.">
        <title>Phylogenomic analyses indicate that early fungi evolved digesting cell walls of algal ancestors of land plants.</title>
        <authorList>
            <person name="Chang Y."/>
            <person name="Wang S."/>
            <person name="Sekimoto S."/>
            <person name="Aerts A.L."/>
            <person name="Choi C."/>
            <person name="Clum A."/>
            <person name="LaButti K.M."/>
            <person name="Lindquist E.A."/>
            <person name="Yee Ngan C."/>
            <person name="Ohm R.A."/>
            <person name="Salamov A.A."/>
            <person name="Grigoriev I.V."/>
            <person name="Spatafora J.W."/>
            <person name="Berbee M.L."/>
        </authorList>
    </citation>
    <scope>NUCLEOTIDE SEQUENCE [LARGE SCALE GENOMIC DNA]</scope>
    <source>
        <strain evidence="8 9">JEL478</strain>
    </source>
</reference>
<dbReference type="Proteomes" id="UP000070544">
    <property type="component" value="Unassembled WGS sequence"/>
</dbReference>
<dbReference type="SUPFAM" id="SSF48371">
    <property type="entry name" value="ARM repeat"/>
    <property type="match status" value="1"/>
</dbReference>
<evidence type="ECO:0000256" key="5">
    <source>
        <dbReference type="ARBA" id="ARBA00023242"/>
    </source>
</evidence>
<dbReference type="EMBL" id="KQ965738">
    <property type="protein sequence ID" value="KXS19548.1"/>
    <property type="molecule type" value="Genomic_DNA"/>
</dbReference>
<name>A0A139AS20_GONPJ</name>
<dbReference type="InterPro" id="IPR016024">
    <property type="entry name" value="ARM-type_fold"/>
</dbReference>